<feature type="region of interest" description="Disordered" evidence="1">
    <location>
        <begin position="1"/>
        <end position="47"/>
    </location>
</feature>
<comment type="caution">
    <text evidence="2">The sequence shown here is derived from an EMBL/GenBank/DDBJ whole genome shotgun (WGS) entry which is preliminary data.</text>
</comment>
<reference evidence="2" key="2">
    <citation type="submission" date="2020-02" db="EMBL/GenBank/DDBJ databases">
        <authorList>
            <consortium name="NCBI Pathogen Detection Project"/>
        </authorList>
    </citation>
    <scope>NUCLEOTIDE SEQUENCE</scope>
    <source>
        <strain evidence="2">MA.CK_98/00012105</strain>
    </source>
</reference>
<evidence type="ECO:0000313" key="2">
    <source>
        <dbReference type="EMBL" id="HAF4860937.1"/>
    </source>
</evidence>
<feature type="non-terminal residue" evidence="2">
    <location>
        <position position="1"/>
    </location>
</feature>
<dbReference type="AlphaFoldDB" id="A0A748A972"/>
<proteinExistence type="predicted"/>
<evidence type="ECO:0000256" key="1">
    <source>
        <dbReference type="SAM" id="MobiDB-lite"/>
    </source>
</evidence>
<name>A0A748A972_SALER</name>
<protein>
    <submittedName>
        <fullName evidence="2">Prepilin peptidase</fullName>
    </submittedName>
</protein>
<reference evidence="2" key="1">
    <citation type="journal article" date="2018" name="Genome Biol.">
        <title>SKESA: strategic k-mer extension for scrupulous assemblies.</title>
        <authorList>
            <person name="Souvorov A."/>
            <person name="Agarwala R."/>
            <person name="Lipman D.J."/>
        </authorList>
    </citation>
    <scope>NUCLEOTIDE SEQUENCE</scope>
    <source>
        <strain evidence="2">MA.CK_98/00012105</strain>
    </source>
</reference>
<organism evidence="2">
    <name type="scientific">Salmonella enterica</name>
    <name type="common">Salmonella choleraesuis</name>
    <dbReference type="NCBI Taxonomy" id="28901"/>
    <lineage>
        <taxon>Bacteria</taxon>
        <taxon>Pseudomonadati</taxon>
        <taxon>Pseudomonadota</taxon>
        <taxon>Gammaproteobacteria</taxon>
        <taxon>Enterobacterales</taxon>
        <taxon>Enterobacteriaceae</taxon>
        <taxon>Salmonella</taxon>
    </lineage>
</organism>
<accession>A0A748A972</accession>
<sequence length="47" mass="4906">ERENGIASDGDGLATLGSHGGNLFEPMDAEERRGTFEAVGGPDWGDD</sequence>
<gene>
    <name evidence="2" type="ORF">G8N86_003447</name>
</gene>
<dbReference type="EMBL" id="DAAVHW010000012">
    <property type="protein sequence ID" value="HAF4860937.1"/>
    <property type="molecule type" value="Genomic_DNA"/>
</dbReference>